<reference evidence="2 3" key="1">
    <citation type="submission" date="2019-07" db="EMBL/GenBank/DDBJ databases">
        <title>Rhodotorula toruloides NBRC10032 genome sequencing.</title>
        <authorList>
            <person name="Shida Y."/>
            <person name="Takaku H."/>
            <person name="Ogasawara W."/>
            <person name="Mori K."/>
        </authorList>
    </citation>
    <scope>NUCLEOTIDE SEQUENCE [LARGE SCALE GENOMIC DNA]</scope>
    <source>
        <strain evidence="2 3">NBRC10032</strain>
    </source>
</reference>
<name>A0A511KBI7_RHOTO</name>
<evidence type="ECO:0000313" key="2">
    <source>
        <dbReference type="EMBL" id="GEM07335.1"/>
    </source>
</evidence>
<feature type="region of interest" description="Disordered" evidence="1">
    <location>
        <begin position="912"/>
        <end position="965"/>
    </location>
</feature>
<dbReference type="Proteomes" id="UP000321518">
    <property type="component" value="Unassembled WGS sequence"/>
</dbReference>
<sequence>MRLTLVPPSACPIPPLLQTHVLDPPTLLPPRSLRTPPAWIKAKKALSEVGLQLPNYLAADRALWWLVAVNEVEWNLEEEEVVVNFIDGAEERWELDGGRSLSNELVVDSEVEDGVAASAPTPNEPHAESRWSPQNVLTRLREFSHELRSAYEDLGTASARDPLAPDISSESDYLLLMQLAAEPAKQVPFEWSDAQTLYEYAMEGLIDEDELDADEEVAQKRGSSSGPSQPGSDGVDGPSRDSHGKLHSRLRPTRTKAVTSGQSDAVRQPHDHLSTINLLSTIRTFLLNLFAQTIIPRLQQTMPPTYSLWVADTTIVWCRREAVKKGAYVADLILELLDDDGDAFDAAQDDDESMDDIFIDDDAALLYGKARVVQEQAEDEAKHERLATNPLRSMMDDFALRRWCESALDRHRAMDDLESDEVLGKPLWIKPVAPWDVSKPADGEASDLEECSGGMYFSVSSGSTSPRRFASTYPSPPTSPPLVDDIPVLPRPHFRSFSTSTDPDATDEEDATSDFDFLPASTSAHQYRPEFFRPEDLVGEQFLPPRLPKELLIATGERGPEMEVQRRSIVELLNEIAGLQKKIYDLQQFVSKEAGVWKAARAEERKGNPAKSSTHALSGLRSPRPSATSPPPPKNSNKTIPLRAQPLRHQAADRRLSSALHTALNDIAPTEQDRNSTLKKVRLPKSQSATPKPRKRQKLNVENYKRVQALSTMVRADPSEQKDASTRKKKRQRERHDEAGRGGALSPTQNALRLRAAIDGSTQCTAKKARKVKAMKREPASENVLASPLPILRPPIPPVPRRSLSAGAAFSGTTSDRHRTVLELSERRRRSLSDASHFAPVTLPSLPVSAVRTSIKGGAKEQTKGEEEEADDEFEEVEVGTKFAEEDDDLADWDTPVAAPSIAWSSLRALRGGDEAGEEETNDEPVEAPTRPPSPMLRQVSPTCPSPVRATVQAPSPASPAPLERLDHQLYASTTPVRPRLERSIPPTSASPRLFIAPDLLHPIARHPTQANGRSATPTTRATAPIPSSVHLASNPPGLAQRLPNTFAAAAEVTPVETDFDEQDSIEVGELAGSGEAVVAKRSCEIMAD</sequence>
<feature type="region of interest" description="Disordered" evidence="1">
    <location>
        <begin position="1008"/>
        <end position="1039"/>
    </location>
</feature>
<proteinExistence type="predicted"/>
<feature type="compositionally biased region" description="Acidic residues" evidence="1">
    <location>
        <begin position="866"/>
        <end position="876"/>
    </location>
</feature>
<organism evidence="2 3">
    <name type="scientific">Rhodotorula toruloides</name>
    <name type="common">Yeast</name>
    <name type="synonym">Rhodosporidium toruloides</name>
    <dbReference type="NCBI Taxonomy" id="5286"/>
    <lineage>
        <taxon>Eukaryota</taxon>
        <taxon>Fungi</taxon>
        <taxon>Dikarya</taxon>
        <taxon>Basidiomycota</taxon>
        <taxon>Pucciniomycotina</taxon>
        <taxon>Microbotryomycetes</taxon>
        <taxon>Sporidiobolales</taxon>
        <taxon>Sporidiobolaceae</taxon>
        <taxon>Rhodotorula</taxon>
    </lineage>
</organism>
<feature type="compositionally biased region" description="Basic and acidic residues" evidence="1">
    <location>
        <begin position="717"/>
        <end position="726"/>
    </location>
</feature>
<evidence type="ECO:0000313" key="3">
    <source>
        <dbReference type="Proteomes" id="UP000321518"/>
    </source>
</evidence>
<comment type="caution">
    <text evidence="2">The sequence shown here is derived from an EMBL/GenBank/DDBJ whole genome shotgun (WGS) entry which is preliminary data.</text>
</comment>
<feature type="compositionally biased region" description="Acidic residues" evidence="1">
    <location>
        <begin position="915"/>
        <end position="926"/>
    </location>
</feature>
<feature type="compositionally biased region" description="Low complexity" evidence="1">
    <location>
        <begin position="222"/>
        <end position="237"/>
    </location>
</feature>
<feature type="region of interest" description="Disordered" evidence="1">
    <location>
        <begin position="215"/>
        <end position="268"/>
    </location>
</feature>
<feature type="compositionally biased region" description="Polar residues" evidence="1">
    <location>
        <begin position="256"/>
        <end position="265"/>
    </location>
</feature>
<feature type="region of interest" description="Disordered" evidence="1">
    <location>
        <begin position="493"/>
        <end position="512"/>
    </location>
</feature>
<gene>
    <name evidence="2" type="ORF">Rt10032_c03g1352</name>
</gene>
<protein>
    <submittedName>
        <fullName evidence="2">Uncharacterized protein</fullName>
    </submittedName>
</protein>
<dbReference type="OrthoDB" id="2529080at2759"/>
<feature type="compositionally biased region" description="Low complexity" evidence="1">
    <location>
        <begin position="1014"/>
        <end position="1029"/>
    </location>
</feature>
<accession>A0A511KBI7</accession>
<dbReference type="AlphaFoldDB" id="A0A511KBI7"/>
<feature type="region of interest" description="Disordered" evidence="1">
    <location>
        <begin position="601"/>
        <end position="746"/>
    </location>
</feature>
<evidence type="ECO:0000256" key="1">
    <source>
        <dbReference type="SAM" id="MobiDB-lite"/>
    </source>
</evidence>
<feature type="compositionally biased region" description="Basic residues" evidence="1">
    <location>
        <begin position="245"/>
        <end position="254"/>
    </location>
</feature>
<feature type="region of interest" description="Disordered" evidence="1">
    <location>
        <begin position="857"/>
        <end position="876"/>
    </location>
</feature>
<dbReference type="EMBL" id="BJWK01000003">
    <property type="protein sequence ID" value="GEM07335.1"/>
    <property type="molecule type" value="Genomic_DNA"/>
</dbReference>
<feature type="region of interest" description="Disordered" evidence="1">
    <location>
        <begin position="460"/>
        <end position="484"/>
    </location>
</feature>